<reference evidence="1" key="1">
    <citation type="submission" date="2022-11" db="EMBL/GenBank/DDBJ databases">
        <title>Chromosome-level genome of Pogonophryne albipinna.</title>
        <authorList>
            <person name="Jo E."/>
        </authorList>
    </citation>
    <scope>NUCLEOTIDE SEQUENCE</scope>
    <source>
        <strain evidence="1">SGF0006</strain>
        <tissue evidence="1">Muscle</tissue>
    </source>
</reference>
<sequence length="99" mass="10517">MGKCVGGWEGGVMQFSLHGSNTFCSSSAAPCLQCSSSDKQKPAGRKQRRGQIICGAGERVDSPSLWLCYGETSQNSRQAAAQLQPSDSIRKLLCCLSTS</sequence>
<dbReference type="AlphaFoldDB" id="A0AAD6FHR9"/>
<dbReference type="Proteomes" id="UP001219934">
    <property type="component" value="Unassembled WGS sequence"/>
</dbReference>
<protein>
    <submittedName>
        <fullName evidence="1">Uncharacterized protein</fullName>
    </submittedName>
</protein>
<dbReference type="EMBL" id="JAPTMU010000011">
    <property type="protein sequence ID" value="KAJ4935357.1"/>
    <property type="molecule type" value="Genomic_DNA"/>
</dbReference>
<name>A0AAD6FHR9_9TELE</name>
<comment type="caution">
    <text evidence="1">The sequence shown here is derived from an EMBL/GenBank/DDBJ whole genome shotgun (WGS) entry which is preliminary data.</text>
</comment>
<evidence type="ECO:0000313" key="1">
    <source>
        <dbReference type="EMBL" id="KAJ4935357.1"/>
    </source>
</evidence>
<keyword evidence="2" id="KW-1185">Reference proteome</keyword>
<organism evidence="1 2">
    <name type="scientific">Pogonophryne albipinna</name>
    <dbReference type="NCBI Taxonomy" id="1090488"/>
    <lineage>
        <taxon>Eukaryota</taxon>
        <taxon>Metazoa</taxon>
        <taxon>Chordata</taxon>
        <taxon>Craniata</taxon>
        <taxon>Vertebrata</taxon>
        <taxon>Euteleostomi</taxon>
        <taxon>Actinopterygii</taxon>
        <taxon>Neopterygii</taxon>
        <taxon>Teleostei</taxon>
        <taxon>Neoteleostei</taxon>
        <taxon>Acanthomorphata</taxon>
        <taxon>Eupercaria</taxon>
        <taxon>Perciformes</taxon>
        <taxon>Notothenioidei</taxon>
        <taxon>Pogonophryne</taxon>
    </lineage>
</organism>
<evidence type="ECO:0000313" key="2">
    <source>
        <dbReference type="Proteomes" id="UP001219934"/>
    </source>
</evidence>
<proteinExistence type="predicted"/>
<accession>A0AAD6FHR9</accession>
<gene>
    <name evidence="1" type="ORF">JOQ06_016893</name>
</gene>